<proteinExistence type="predicted"/>
<accession>A0ABS4YN95</accession>
<dbReference type="InterPro" id="IPR023286">
    <property type="entry name" value="ABATE_dom_sf"/>
</dbReference>
<organism evidence="2 3">
    <name type="scientific">Brachybacterium fresconis</name>
    <dbReference type="NCBI Taxonomy" id="173363"/>
    <lineage>
        <taxon>Bacteria</taxon>
        <taxon>Bacillati</taxon>
        <taxon>Actinomycetota</taxon>
        <taxon>Actinomycetes</taxon>
        <taxon>Micrococcales</taxon>
        <taxon>Dermabacteraceae</taxon>
        <taxon>Brachybacterium</taxon>
    </lineage>
</organism>
<feature type="domain" description="Zinc finger CGNR" evidence="1">
    <location>
        <begin position="159"/>
        <end position="199"/>
    </location>
</feature>
<dbReference type="RefSeq" id="WP_209893591.1">
    <property type="nucleotide sequence ID" value="NZ_BAAAJV010000016.1"/>
</dbReference>
<gene>
    <name evidence="2" type="ORF">JOF44_003159</name>
</gene>
<evidence type="ECO:0000313" key="3">
    <source>
        <dbReference type="Proteomes" id="UP000698222"/>
    </source>
</evidence>
<name>A0ABS4YN95_9MICO</name>
<dbReference type="PANTHER" id="PTHR35525:SF3">
    <property type="entry name" value="BLL6575 PROTEIN"/>
    <property type="match status" value="1"/>
</dbReference>
<sequence length="203" mass="22099">MDQLPAVLSNPTFTAFLRSEPLAVDLVNTRLFLEDSWVDLLDDRPTRQEWLIAEVGRLGVGGEDAVGFTDAAVDDLRPVRTHAAAAIDAVRHGAAPSARSLSGLNRALRAAPVVPQLHWDGHAVVAATTRRSGPLGPRLAAGFAHATLDLLTGSDISQVRRCEAPSCVMLFQARNARRRWCTPSICGNRTRVARYYRRHSSEG</sequence>
<dbReference type="Pfam" id="PF07336">
    <property type="entry name" value="ABATE"/>
    <property type="match status" value="1"/>
</dbReference>
<dbReference type="Gene3D" id="1.10.3300.10">
    <property type="entry name" value="Jann2411-like domain"/>
    <property type="match status" value="1"/>
</dbReference>
<dbReference type="Pfam" id="PF11706">
    <property type="entry name" value="zf-CGNR"/>
    <property type="match status" value="1"/>
</dbReference>
<comment type="caution">
    <text evidence="2">The sequence shown here is derived from an EMBL/GenBank/DDBJ whole genome shotgun (WGS) entry which is preliminary data.</text>
</comment>
<evidence type="ECO:0000313" key="2">
    <source>
        <dbReference type="EMBL" id="MBP2410256.1"/>
    </source>
</evidence>
<dbReference type="PANTHER" id="PTHR35525">
    <property type="entry name" value="BLL6575 PROTEIN"/>
    <property type="match status" value="1"/>
</dbReference>
<dbReference type="Proteomes" id="UP000698222">
    <property type="component" value="Unassembled WGS sequence"/>
</dbReference>
<keyword evidence="3" id="KW-1185">Reference proteome</keyword>
<dbReference type="SUPFAM" id="SSF160904">
    <property type="entry name" value="Jann2411-like"/>
    <property type="match status" value="1"/>
</dbReference>
<evidence type="ECO:0000259" key="1">
    <source>
        <dbReference type="Pfam" id="PF11706"/>
    </source>
</evidence>
<protein>
    <submittedName>
        <fullName evidence="2">RNA-binding Zn ribbon-like protein</fullName>
    </submittedName>
</protein>
<dbReference type="InterPro" id="IPR010852">
    <property type="entry name" value="ABATE"/>
</dbReference>
<dbReference type="EMBL" id="JAGIOC010000001">
    <property type="protein sequence ID" value="MBP2410256.1"/>
    <property type="molecule type" value="Genomic_DNA"/>
</dbReference>
<reference evidence="2 3" key="1">
    <citation type="submission" date="2021-03" db="EMBL/GenBank/DDBJ databases">
        <title>Sequencing the genomes of 1000 actinobacteria strains.</title>
        <authorList>
            <person name="Klenk H.-P."/>
        </authorList>
    </citation>
    <scope>NUCLEOTIDE SEQUENCE [LARGE SCALE GENOMIC DNA]</scope>
    <source>
        <strain evidence="2 3">DSM 14564</strain>
    </source>
</reference>
<dbReference type="InterPro" id="IPR021005">
    <property type="entry name" value="Znf_CGNR"/>
</dbReference>